<dbReference type="Proteomes" id="UP001303236">
    <property type="component" value="Chromosome"/>
</dbReference>
<evidence type="ECO:0000256" key="1">
    <source>
        <dbReference type="SAM" id="MobiDB-lite"/>
    </source>
</evidence>
<keyword evidence="3" id="KW-1185">Reference proteome</keyword>
<evidence type="ECO:0000313" key="3">
    <source>
        <dbReference type="Proteomes" id="UP001303236"/>
    </source>
</evidence>
<dbReference type="EMBL" id="CP134500">
    <property type="protein sequence ID" value="WNF26132.1"/>
    <property type="molecule type" value="Genomic_DNA"/>
</dbReference>
<feature type="region of interest" description="Disordered" evidence="1">
    <location>
        <begin position="1"/>
        <end position="66"/>
    </location>
</feature>
<protein>
    <submittedName>
        <fullName evidence="2">Uncharacterized protein</fullName>
    </submittedName>
</protein>
<gene>
    <name evidence="2" type="ORF">RI138_04520</name>
</gene>
<accession>A0ABY9VWJ6</accession>
<name>A0ABY9VWJ6_9ACTN</name>
<organism evidence="2 3">
    <name type="scientific">Streptomyces durocortorensis</name>
    <dbReference type="NCBI Taxonomy" id="2811104"/>
    <lineage>
        <taxon>Bacteria</taxon>
        <taxon>Bacillati</taxon>
        <taxon>Actinomycetota</taxon>
        <taxon>Actinomycetes</taxon>
        <taxon>Kitasatosporales</taxon>
        <taxon>Streptomycetaceae</taxon>
        <taxon>Streptomyces</taxon>
    </lineage>
</organism>
<sequence length="66" mass="6662">MTAAPRPSARRTPAGAAQRAEPPTERSPGGGPPLGVRMRGGRDTGPHEAPTVPARTRGAGNPGADR</sequence>
<reference evidence="2 3" key="1">
    <citation type="submission" date="2023-09" db="EMBL/GenBank/DDBJ databases">
        <title>Genome completion map analysis of the actinomycetes C11-1.</title>
        <authorList>
            <person name="Qin P."/>
            <person name="Guan P."/>
        </authorList>
    </citation>
    <scope>NUCLEOTIDE SEQUENCE [LARGE SCALE GENOMIC DNA]</scope>
    <source>
        <strain evidence="2 3">C11-1</strain>
    </source>
</reference>
<feature type="compositionally biased region" description="Low complexity" evidence="1">
    <location>
        <begin position="1"/>
        <end position="17"/>
    </location>
</feature>
<proteinExistence type="predicted"/>
<evidence type="ECO:0000313" key="2">
    <source>
        <dbReference type="EMBL" id="WNF26132.1"/>
    </source>
</evidence>